<organism evidence="1 2">
    <name type="scientific">Artomyces pyxidatus</name>
    <dbReference type="NCBI Taxonomy" id="48021"/>
    <lineage>
        <taxon>Eukaryota</taxon>
        <taxon>Fungi</taxon>
        <taxon>Dikarya</taxon>
        <taxon>Basidiomycota</taxon>
        <taxon>Agaricomycotina</taxon>
        <taxon>Agaricomycetes</taxon>
        <taxon>Russulales</taxon>
        <taxon>Auriscalpiaceae</taxon>
        <taxon>Artomyces</taxon>
    </lineage>
</organism>
<proteinExistence type="predicted"/>
<sequence>MSHFMVRLVRQSHSRAAQGLFRCLSLSSTSSLDSEDIALLGKVADHPSNTSKTPSTSHIFQATVVPSFELLDADQMGFPITLLGFFVIEQTKMAMKVSSSQTSNSSISRLPVEILDKIFCELQSFKQNDEESSKGVPRKPTCLAVSQVCAHWRAVARRCHALWTAIPLYSREWTDVCLELSKPYPITLRWVDDKGALPDEAALRLALGELPRIRELVLDVEPYLPLQGGTSFITVASDLLAQRPAPNLEVLDIRLQEAEHTLPDHIFSGQIPSALRTLKLDTCMANTSSPLFHSGLTELVLHDCMLWGTYQEMQETLLQTPQLEVLKLSYWCLPRTTQHIVLTGTPTVLSKLHTLELYGNTFEIALALRSISIPQACRQVALTYNTHEADFLEYSIITLPIEETFPLAIKAGSYFDRLTISMVDGSVSSVFLKLSEPVFTGKPNLPEELQLSLLRQPLGGIPKDAIPLAWAVLHRLRLSMLARTRVIETGYFSVDWLLDEEWWIRMDTFGGGIQEIVTRGLAACGLLKAFRRTSTVPDEFPGLFFPQLRDLTIESMQCDEEVFLELFAEQQRRRHAVGSTYRVSILRCDVTEGAAAKLRQASRVGFVLWDGDCRGYTTRDSCSGLSICI</sequence>
<keyword evidence="2" id="KW-1185">Reference proteome</keyword>
<evidence type="ECO:0000313" key="2">
    <source>
        <dbReference type="Proteomes" id="UP000814140"/>
    </source>
</evidence>
<protein>
    <submittedName>
        <fullName evidence="1">Uncharacterized protein</fullName>
    </submittedName>
</protein>
<gene>
    <name evidence="1" type="ORF">BV25DRAFT_379649</name>
</gene>
<dbReference type="Proteomes" id="UP000814140">
    <property type="component" value="Unassembled WGS sequence"/>
</dbReference>
<name>A0ACB8T5T3_9AGAM</name>
<accession>A0ACB8T5T3</accession>
<dbReference type="EMBL" id="MU277202">
    <property type="protein sequence ID" value="KAI0063491.1"/>
    <property type="molecule type" value="Genomic_DNA"/>
</dbReference>
<comment type="caution">
    <text evidence="1">The sequence shown here is derived from an EMBL/GenBank/DDBJ whole genome shotgun (WGS) entry which is preliminary data.</text>
</comment>
<reference evidence="1" key="2">
    <citation type="journal article" date="2022" name="New Phytol.">
        <title>Evolutionary transition to the ectomycorrhizal habit in the genomes of a hyperdiverse lineage of mushroom-forming fungi.</title>
        <authorList>
            <person name="Looney B."/>
            <person name="Miyauchi S."/>
            <person name="Morin E."/>
            <person name="Drula E."/>
            <person name="Courty P.E."/>
            <person name="Kohler A."/>
            <person name="Kuo A."/>
            <person name="LaButti K."/>
            <person name="Pangilinan J."/>
            <person name="Lipzen A."/>
            <person name="Riley R."/>
            <person name="Andreopoulos W."/>
            <person name="He G."/>
            <person name="Johnson J."/>
            <person name="Nolan M."/>
            <person name="Tritt A."/>
            <person name="Barry K.W."/>
            <person name="Grigoriev I.V."/>
            <person name="Nagy L.G."/>
            <person name="Hibbett D."/>
            <person name="Henrissat B."/>
            <person name="Matheny P.B."/>
            <person name="Labbe J."/>
            <person name="Martin F.M."/>
        </authorList>
    </citation>
    <scope>NUCLEOTIDE SEQUENCE</scope>
    <source>
        <strain evidence="1">HHB10654</strain>
    </source>
</reference>
<evidence type="ECO:0000313" key="1">
    <source>
        <dbReference type="EMBL" id="KAI0063491.1"/>
    </source>
</evidence>
<reference evidence="1" key="1">
    <citation type="submission" date="2021-03" db="EMBL/GenBank/DDBJ databases">
        <authorList>
            <consortium name="DOE Joint Genome Institute"/>
            <person name="Ahrendt S."/>
            <person name="Looney B.P."/>
            <person name="Miyauchi S."/>
            <person name="Morin E."/>
            <person name="Drula E."/>
            <person name="Courty P.E."/>
            <person name="Chicoki N."/>
            <person name="Fauchery L."/>
            <person name="Kohler A."/>
            <person name="Kuo A."/>
            <person name="Labutti K."/>
            <person name="Pangilinan J."/>
            <person name="Lipzen A."/>
            <person name="Riley R."/>
            <person name="Andreopoulos W."/>
            <person name="He G."/>
            <person name="Johnson J."/>
            <person name="Barry K.W."/>
            <person name="Grigoriev I.V."/>
            <person name="Nagy L."/>
            <person name="Hibbett D."/>
            <person name="Henrissat B."/>
            <person name="Matheny P.B."/>
            <person name="Labbe J."/>
            <person name="Martin F."/>
        </authorList>
    </citation>
    <scope>NUCLEOTIDE SEQUENCE</scope>
    <source>
        <strain evidence="1">HHB10654</strain>
    </source>
</reference>